<accession>A0AAV3S9K3</accession>
<proteinExistence type="predicted"/>
<organism evidence="3 4">
    <name type="scientific">Halarchaeum salinum</name>
    <dbReference type="NCBI Taxonomy" id="489912"/>
    <lineage>
        <taxon>Archaea</taxon>
        <taxon>Methanobacteriati</taxon>
        <taxon>Methanobacteriota</taxon>
        <taxon>Stenosarchaea group</taxon>
        <taxon>Halobacteria</taxon>
        <taxon>Halobacteriales</taxon>
        <taxon>Halobacteriaceae</taxon>
    </lineage>
</organism>
<feature type="transmembrane region" description="Helical" evidence="2">
    <location>
        <begin position="226"/>
        <end position="247"/>
    </location>
</feature>
<comment type="caution">
    <text evidence="3">The sequence shown here is derived from an EMBL/GenBank/DDBJ whole genome shotgun (WGS) entry which is preliminary data.</text>
</comment>
<evidence type="ECO:0000313" key="4">
    <source>
        <dbReference type="Proteomes" id="UP001500837"/>
    </source>
</evidence>
<reference evidence="3 4" key="1">
    <citation type="journal article" date="2019" name="Int. J. Syst. Evol. Microbiol.">
        <title>The Global Catalogue of Microorganisms (GCM) 10K type strain sequencing project: providing services to taxonomists for standard genome sequencing and annotation.</title>
        <authorList>
            <consortium name="The Broad Institute Genomics Platform"/>
            <consortium name="The Broad Institute Genome Sequencing Center for Infectious Disease"/>
            <person name="Wu L."/>
            <person name="Ma J."/>
        </authorList>
    </citation>
    <scope>NUCLEOTIDE SEQUENCE [LARGE SCALE GENOMIC DNA]</scope>
    <source>
        <strain evidence="3 4">JCM 16330</strain>
    </source>
</reference>
<gene>
    <name evidence="3" type="ORF">GCM10009066_19420</name>
</gene>
<feature type="compositionally biased region" description="Basic and acidic residues" evidence="1">
    <location>
        <begin position="139"/>
        <end position="150"/>
    </location>
</feature>
<evidence type="ECO:0000256" key="2">
    <source>
        <dbReference type="SAM" id="Phobius"/>
    </source>
</evidence>
<dbReference type="EMBL" id="BAAABL010000058">
    <property type="protein sequence ID" value="GAA0305665.1"/>
    <property type="molecule type" value="Genomic_DNA"/>
</dbReference>
<dbReference type="Proteomes" id="UP001500837">
    <property type="component" value="Unassembled WGS sequence"/>
</dbReference>
<keyword evidence="4" id="KW-1185">Reference proteome</keyword>
<dbReference type="AlphaFoldDB" id="A0AAV3S9K3"/>
<evidence type="ECO:0000256" key="1">
    <source>
        <dbReference type="SAM" id="MobiDB-lite"/>
    </source>
</evidence>
<sequence>MDLENTLTPKNGFLIAVVALAVIAAAATIYQTGLLVGILLSLAFLVGLGIMPLVGWIIGPSLPSVIGETLATTYLAPVFLGLRKVVLHQRDDGRFEVRPASDIDNVEETTGAWGRLAFTKTAIGTETSRDAYGTPPAPRDIDHLEPEGSLRDGTPTASYDLDRHGDWFVELLPDRLRTDGGQIRVPIGQALTELRGAGGTALGEEAVEEAMKKYGGDSSWGGHGGALIYIMDVVLLLIGLGTGYVLFWP</sequence>
<feature type="transmembrane region" description="Helical" evidence="2">
    <location>
        <begin position="12"/>
        <end position="30"/>
    </location>
</feature>
<dbReference type="RefSeq" id="WP_211313555.1">
    <property type="nucleotide sequence ID" value="NZ_BAAABL010000058.1"/>
</dbReference>
<keyword evidence="2" id="KW-0812">Transmembrane</keyword>
<feature type="region of interest" description="Disordered" evidence="1">
    <location>
        <begin position="127"/>
        <end position="156"/>
    </location>
</feature>
<evidence type="ECO:0000313" key="3">
    <source>
        <dbReference type="EMBL" id="GAA0305665.1"/>
    </source>
</evidence>
<keyword evidence="2" id="KW-1133">Transmembrane helix</keyword>
<feature type="transmembrane region" description="Helical" evidence="2">
    <location>
        <begin position="37"/>
        <end position="58"/>
    </location>
</feature>
<name>A0AAV3S9K3_9EURY</name>
<keyword evidence="2" id="KW-0472">Membrane</keyword>
<protein>
    <submittedName>
        <fullName evidence="3">Uncharacterized protein</fullName>
    </submittedName>
</protein>